<comment type="caution">
    <text evidence="2">The sequence shown here is derived from an EMBL/GenBank/DDBJ whole genome shotgun (WGS) entry which is preliminary data.</text>
</comment>
<proteinExistence type="predicted"/>
<dbReference type="EMBL" id="JALJOV010000855">
    <property type="protein sequence ID" value="KAK9860338.1"/>
    <property type="molecule type" value="Genomic_DNA"/>
</dbReference>
<feature type="domain" description="URB1 C-terminal" evidence="1">
    <location>
        <begin position="1"/>
        <end position="70"/>
    </location>
</feature>
<gene>
    <name evidence="2" type="ORF">WJX84_011603</name>
</gene>
<evidence type="ECO:0000259" key="1">
    <source>
        <dbReference type="Pfam" id="PF16201"/>
    </source>
</evidence>
<evidence type="ECO:0000313" key="3">
    <source>
        <dbReference type="Proteomes" id="UP001485043"/>
    </source>
</evidence>
<sequence length="134" mass="14048">MLRLLSVSLRNDGDANIFRKRFIIERLTSLHGSPLIPASSCGLIMAAVASCIHTPAYAIDLVCRAGVVPWLTGQAEMQLSCISSRAGGTHNTLPDAAGGFAQSLPHQASSGAIAHDGYNPQLLPSAQPSQVSQQ</sequence>
<dbReference type="PANTHER" id="PTHR13500:SF0">
    <property type="entry name" value="NUCLEOLAR PRE-RIBOSOMAL-ASSOCIATED PROTEIN 1"/>
    <property type="match status" value="1"/>
</dbReference>
<dbReference type="Proteomes" id="UP001485043">
    <property type="component" value="Unassembled WGS sequence"/>
</dbReference>
<protein>
    <recommendedName>
        <fullName evidence="1">URB1 C-terminal domain-containing protein</fullName>
    </recommendedName>
</protein>
<dbReference type="InterPro" id="IPR032436">
    <property type="entry name" value="URB1_C"/>
</dbReference>
<dbReference type="AlphaFoldDB" id="A0AAW1SWF8"/>
<evidence type="ECO:0000313" key="2">
    <source>
        <dbReference type="EMBL" id="KAK9860338.1"/>
    </source>
</evidence>
<dbReference type="PANTHER" id="PTHR13500">
    <property type="entry name" value="NUCLEOLAR PRERIBOSOMAL-ASSOCIATED PROTEIN 1"/>
    <property type="match status" value="1"/>
</dbReference>
<dbReference type="GO" id="GO:0000463">
    <property type="term" value="P:maturation of LSU-rRNA from tricistronic rRNA transcript (SSU-rRNA, 5.8S rRNA, LSU-rRNA)"/>
    <property type="evidence" value="ECO:0007669"/>
    <property type="project" value="TreeGrafter"/>
</dbReference>
<dbReference type="Pfam" id="PF16201">
    <property type="entry name" value="NopRA1"/>
    <property type="match status" value="1"/>
</dbReference>
<dbReference type="GO" id="GO:0000466">
    <property type="term" value="P:maturation of 5.8S rRNA from tricistronic rRNA transcript (SSU-rRNA, 5.8S rRNA, LSU-rRNA)"/>
    <property type="evidence" value="ECO:0007669"/>
    <property type="project" value="TreeGrafter"/>
</dbReference>
<reference evidence="2 3" key="1">
    <citation type="journal article" date="2024" name="Nat. Commun.">
        <title>Phylogenomics reveals the evolutionary origins of lichenization in chlorophyte algae.</title>
        <authorList>
            <person name="Puginier C."/>
            <person name="Libourel C."/>
            <person name="Otte J."/>
            <person name="Skaloud P."/>
            <person name="Haon M."/>
            <person name="Grisel S."/>
            <person name="Petersen M."/>
            <person name="Berrin J.G."/>
            <person name="Delaux P.M."/>
            <person name="Dal Grande F."/>
            <person name="Keller J."/>
        </authorList>
    </citation>
    <scope>NUCLEOTIDE SEQUENCE [LARGE SCALE GENOMIC DNA]</scope>
    <source>
        <strain evidence="2 3">SAG 2523</strain>
    </source>
</reference>
<name>A0AAW1SWF8_9CHLO</name>
<dbReference type="GO" id="GO:0005730">
    <property type="term" value="C:nucleolus"/>
    <property type="evidence" value="ECO:0007669"/>
    <property type="project" value="TreeGrafter"/>
</dbReference>
<keyword evidence="3" id="KW-1185">Reference proteome</keyword>
<accession>A0AAW1SWF8</accession>
<organism evidence="2 3">
    <name type="scientific">Apatococcus fuscideae</name>
    <dbReference type="NCBI Taxonomy" id="2026836"/>
    <lineage>
        <taxon>Eukaryota</taxon>
        <taxon>Viridiplantae</taxon>
        <taxon>Chlorophyta</taxon>
        <taxon>core chlorophytes</taxon>
        <taxon>Trebouxiophyceae</taxon>
        <taxon>Chlorellales</taxon>
        <taxon>Chlorellaceae</taxon>
        <taxon>Apatococcus</taxon>
    </lineage>
</organism>
<dbReference type="InterPro" id="IPR039844">
    <property type="entry name" value="URB1"/>
</dbReference>